<evidence type="ECO:0000313" key="2">
    <source>
        <dbReference type="Proteomes" id="UP000288429"/>
    </source>
</evidence>
<dbReference type="EMBL" id="NIZV01000288">
    <property type="protein sequence ID" value="RSL95851.1"/>
    <property type="molecule type" value="Genomic_DNA"/>
</dbReference>
<gene>
    <name evidence="1" type="ORF">CDV31_013706</name>
</gene>
<accession>A0A428T1D6</accession>
<dbReference type="AlphaFoldDB" id="A0A428T1D6"/>
<protein>
    <submittedName>
        <fullName evidence="1">Uncharacterized protein</fullName>
    </submittedName>
</protein>
<organism evidence="1 2">
    <name type="scientific">Fusarium ambrosium</name>
    <dbReference type="NCBI Taxonomy" id="131363"/>
    <lineage>
        <taxon>Eukaryota</taxon>
        <taxon>Fungi</taxon>
        <taxon>Dikarya</taxon>
        <taxon>Ascomycota</taxon>
        <taxon>Pezizomycotina</taxon>
        <taxon>Sordariomycetes</taxon>
        <taxon>Hypocreomycetidae</taxon>
        <taxon>Hypocreales</taxon>
        <taxon>Nectriaceae</taxon>
        <taxon>Fusarium</taxon>
        <taxon>Fusarium solani species complex</taxon>
    </lineage>
</organism>
<sequence length="248" mass="27988">MPQAAATDPGASKCGKSRSRTFLRQWCRQTLATHINQQTGLSIQSHQVRLFNTEKDGYYWISENDSIKQLFSKSLSKLRMNDYRQLSQEVGHTFRAAPVSTTGMLHGHNFDPSQSSTEVYVPPQCTVGDVDSRKHGTGYFSDMFSHSMATEDVESSRLRTELLNLSTQHEFAIQQLQDCRAQLQTAIEQKELYESFVLKAFLTMDDLGRMIEGLRDGGYRVLGGYNEVERSCGELPAQTRSFAENQGP</sequence>
<name>A0A428T1D6_9HYPO</name>
<proteinExistence type="predicted"/>
<dbReference type="Proteomes" id="UP000288429">
    <property type="component" value="Unassembled WGS sequence"/>
</dbReference>
<reference evidence="1 2" key="1">
    <citation type="submission" date="2017-06" db="EMBL/GenBank/DDBJ databases">
        <title>Cmopartive genomic analysis of Ambrosia Fusariam Clade fungi.</title>
        <authorList>
            <person name="Stajich J.E."/>
            <person name="Carrillo J."/>
            <person name="Kijimoto T."/>
            <person name="Eskalen A."/>
            <person name="O'Donnell K."/>
            <person name="Kasson M."/>
        </authorList>
    </citation>
    <scope>NUCLEOTIDE SEQUENCE [LARGE SCALE GENOMIC DNA]</scope>
    <source>
        <strain evidence="1 2">NRRL 20438</strain>
    </source>
</reference>
<keyword evidence="2" id="KW-1185">Reference proteome</keyword>
<comment type="caution">
    <text evidence="1">The sequence shown here is derived from an EMBL/GenBank/DDBJ whole genome shotgun (WGS) entry which is preliminary data.</text>
</comment>
<evidence type="ECO:0000313" key="1">
    <source>
        <dbReference type="EMBL" id="RSL95851.1"/>
    </source>
</evidence>